<sequence length="55" mass="6277">MKSSNTLLTLCRHQATSFEINFISNEDNCSSRYVIAAPKILKCFFSYAYRSTVCC</sequence>
<dbReference type="EMBL" id="CADCXV010000662">
    <property type="protein sequence ID" value="CAB0032024.1"/>
    <property type="molecule type" value="Genomic_DNA"/>
</dbReference>
<keyword evidence="2" id="KW-1185">Reference proteome</keyword>
<gene>
    <name evidence="1" type="ORF">TBRA_LOCUS3977</name>
</gene>
<dbReference type="Proteomes" id="UP000479190">
    <property type="component" value="Unassembled WGS sequence"/>
</dbReference>
<evidence type="ECO:0000313" key="1">
    <source>
        <dbReference type="EMBL" id="CAB0032024.1"/>
    </source>
</evidence>
<organism evidence="1 2">
    <name type="scientific">Trichogramma brassicae</name>
    <dbReference type="NCBI Taxonomy" id="86971"/>
    <lineage>
        <taxon>Eukaryota</taxon>
        <taxon>Metazoa</taxon>
        <taxon>Ecdysozoa</taxon>
        <taxon>Arthropoda</taxon>
        <taxon>Hexapoda</taxon>
        <taxon>Insecta</taxon>
        <taxon>Pterygota</taxon>
        <taxon>Neoptera</taxon>
        <taxon>Endopterygota</taxon>
        <taxon>Hymenoptera</taxon>
        <taxon>Apocrita</taxon>
        <taxon>Proctotrupomorpha</taxon>
        <taxon>Chalcidoidea</taxon>
        <taxon>Trichogrammatidae</taxon>
        <taxon>Trichogramma</taxon>
    </lineage>
</organism>
<dbReference type="AlphaFoldDB" id="A0A6H5I8L4"/>
<name>A0A6H5I8L4_9HYME</name>
<proteinExistence type="predicted"/>
<evidence type="ECO:0000313" key="2">
    <source>
        <dbReference type="Proteomes" id="UP000479190"/>
    </source>
</evidence>
<protein>
    <submittedName>
        <fullName evidence="1">Uncharacterized protein</fullName>
    </submittedName>
</protein>
<reference evidence="1 2" key="1">
    <citation type="submission" date="2020-02" db="EMBL/GenBank/DDBJ databases">
        <authorList>
            <person name="Ferguson B K."/>
        </authorList>
    </citation>
    <scope>NUCLEOTIDE SEQUENCE [LARGE SCALE GENOMIC DNA]</scope>
</reference>
<accession>A0A6H5I8L4</accession>